<accession>A0A5P3VQD0</accession>
<evidence type="ECO:0000313" key="3">
    <source>
        <dbReference type="Proteomes" id="UP000325743"/>
    </source>
</evidence>
<keyword evidence="1" id="KW-0472">Membrane</keyword>
<dbReference type="EMBL" id="CP032519">
    <property type="protein sequence ID" value="QEZ48198.1"/>
    <property type="molecule type" value="Genomic_DNA"/>
</dbReference>
<feature type="transmembrane region" description="Helical" evidence="1">
    <location>
        <begin position="148"/>
        <end position="167"/>
    </location>
</feature>
<dbReference type="AlphaFoldDB" id="A0A5P3VQD0"/>
<organism evidence="2 3">
    <name type="scientific">Cupriavidus oxalaticus</name>
    <dbReference type="NCBI Taxonomy" id="96344"/>
    <lineage>
        <taxon>Bacteria</taxon>
        <taxon>Pseudomonadati</taxon>
        <taxon>Pseudomonadota</taxon>
        <taxon>Betaproteobacteria</taxon>
        <taxon>Burkholderiales</taxon>
        <taxon>Burkholderiaceae</taxon>
        <taxon>Cupriavidus</taxon>
    </lineage>
</organism>
<keyword evidence="1" id="KW-0812">Transmembrane</keyword>
<feature type="transmembrane region" description="Helical" evidence="1">
    <location>
        <begin position="173"/>
        <end position="196"/>
    </location>
</feature>
<sequence>MYAQLPPTYELIEALALLRTADTRQHRAERLLWRAFVAAAVPMLAAAAAMATWRLYLGRSLPGWSLTVFLVLLGLCALSYAGWFAVQAVPLARALRNPMRWLLDTMDRDTMREGALVRRLGRIPPPQLRARQRRVEVELAIWEGMARLITLLLALGPPALVVAGALGKLPTGAGWWPVASVYATAFALGGALAVLVQQYCARPLRRLSHVLAEAAEINEKVGRHAPPA</sequence>
<reference evidence="2 3" key="1">
    <citation type="submission" date="2018-09" db="EMBL/GenBank/DDBJ databases">
        <title>Complete genome sequence of Cupriavidus oxalaticus T2, a bacterium capable of phenol tolerance and degradation.</title>
        <authorList>
            <person name="Yan J."/>
        </authorList>
    </citation>
    <scope>NUCLEOTIDE SEQUENCE [LARGE SCALE GENOMIC DNA]</scope>
    <source>
        <strain evidence="2 3">T2</strain>
    </source>
</reference>
<proteinExistence type="predicted"/>
<dbReference type="RefSeq" id="WP_151072706.1">
    <property type="nucleotide sequence ID" value="NZ_CP032519.1"/>
</dbReference>
<feature type="transmembrane region" description="Helical" evidence="1">
    <location>
        <begin position="68"/>
        <end position="92"/>
    </location>
</feature>
<name>A0A5P3VQD0_9BURK</name>
<evidence type="ECO:0000313" key="2">
    <source>
        <dbReference type="EMBL" id="QEZ48198.1"/>
    </source>
</evidence>
<gene>
    <name evidence="2" type="ORF">D2917_29535</name>
</gene>
<evidence type="ECO:0000256" key="1">
    <source>
        <dbReference type="SAM" id="Phobius"/>
    </source>
</evidence>
<protein>
    <submittedName>
        <fullName evidence="2">Uncharacterized protein</fullName>
    </submittedName>
</protein>
<feature type="transmembrane region" description="Helical" evidence="1">
    <location>
        <begin position="31"/>
        <end position="56"/>
    </location>
</feature>
<keyword evidence="1" id="KW-1133">Transmembrane helix</keyword>
<dbReference type="Proteomes" id="UP000325743">
    <property type="component" value="Chromosome 2"/>
</dbReference>